<protein>
    <submittedName>
        <fullName evidence="6">Transcriptional regulator, Crp/Fnr family</fullName>
    </submittedName>
</protein>
<dbReference type="InterPro" id="IPR012318">
    <property type="entry name" value="HTH_CRP"/>
</dbReference>
<dbReference type="InterPro" id="IPR014710">
    <property type="entry name" value="RmlC-like_jellyroll"/>
</dbReference>
<evidence type="ECO:0000313" key="7">
    <source>
        <dbReference type="Proteomes" id="UP000002318"/>
    </source>
</evidence>
<evidence type="ECO:0000259" key="5">
    <source>
        <dbReference type="PROSITE" id="PS51063"/>
    </source>
</evidence>
<dbReference type="SUPFAM" id="SSF46785">
    <property type="entry name" value="Winged helix' DNA-binding domain"/>
    <property type="match status" value="1"/>
</dbReference>
<evidence type="ECO:0000256" key="2">
    <source>
        <dbReference type="ARBA" id="ARBA00023125"/>
    </source>
</evidence>
<reference evidence="6 7" key="1">
    <citation type="journal article" date="2010" name="Stand. Genomic Sci.">
        <title>Complete genome sequence of Spirochaeta smaragdinae type strain (SEBR 4228).</title>
        <authorList>
            <person name="Mavromatis K."/>
            <person name="Yasawong M."/>
            <person name="Chertkov O."/>
            <person name="Lapidus A."/>
            <person name="Lucas S."/>
            <person name="Nolan M."/>
            <person name="Del Rio T.G."/>
            <person name="Tice H."/>
            <person name="Cheng J.F."/>
            <person name="Pitluck S."/>
            <person name="Liolios K."/>
            <person name="Ivanova N."/>
            <person name="Tapia R."/>
            <person name="Han C."/>
            <person name="Bruce D."/>
            <person name="Goodwin L."/>
            <person name="Pati A."/>
            <person name="Chen A."/>
            <person name="Palaniappan K."/>
            <person name="Land M."/>
            <person name="Hauser L."/>
            <person name="Chang Y.J."/>
            <person name="Jeffries C.D."/>
            <person name="Detter J.C."/>
            <person name="Rohde M."/>
            <person name="Brambilla E."/>
            <person name="Spring S."/>
            <person name="Goker M."/>
            <person name="Sikorski J."/>
            <person name="Woyke T."/>
            <person name="Bristow J."/>
            <person name="Eisen J.A."/>
            <person name="Markowitz V."/>
            <person name="Hugenholtz P."/>
            <person name="Klenk H.P."/>
            <person name="Kyrpides N.C."/>
        </authorList>
    </citation>
    <scope>NUCLEOTIDE SEQUENCE [LARGE SCALE GENOMIC DNA]</scope>
    <source>
        <strain evidence="7">DSM 11293 / JCM 15392 / SEBR 4228</strain>
    </source>
</reference>
<dbReference type="KEGG" id="ssm:Spirs_4061"/>
<evidence type="ECO:0000256" key="3">
    <source>
        <dbReference type="ARBA" id="ARBA00023163"/>
    </source>
</evidence>
<dbReference type="PROSITE" id="PS51063">
    <property type="entry name" value="HTH_CRP_2"/>
    <property type="match status" value="1"/>
</dbReference>
<accession>E1R9H4</accession>
<dbReference type="Proteomes" id="UP000002318">
    <property type="component" value="Chromosome"/>
</dbReference>
<feature type="domain" description="Cyclic nucleotide-binding" evidence="4">
    <location>
        <begin position="18"/>
        <end position="90"/>
    </location>
</feature>
<sequence>MKENWTQEEIDLLLKAPLFDGFTKDTIFYALNCLRGKKEQVDKERVLYPVGEKPMRAAIILKGSVDISQINRDGHLILISRMGKGDLIAEAFVCSASSNDFLDIRSSSDTILLLLALPSKENRKQRDCPYYNVILRNLVRDLAEKAVVLNKKVQLLGQRTLKDKLLLFFENLSREQKSRTVHLTFTREVLASLVSADRSSVCRELSRMQQAGLILIHKNTIKLLENS</sequence>
<dbReference type="OrthoDB" id="9774616at2"/>
<dbReference type="AlphaFoldDB" id="E1R9H4"/>
<organism evidence="6 7">
    <name type="scientific">Sediminispirochaeta smaragdinae (strain DSM 11293 / JCM 15392 / SEBR 4228)</name>
    <name type="common">Spirochaeta smaragdinae</name>
    <dbReference type="NCBI Taxonomy" id="573413"/>
    <lineage>
        <taxon>Bacteria</taxon>
        <taxon>Pseudomonadati</taxon>
        <taxon>Spirochaetota</taxon>
        <taxon>Spirochaetia</taxon>
        <taxon>Spirochaetales</taxon>
        <taxon>Spirochaetaceae</taxon>
        <taxon>Sediminispirochaeta</taxon>
    </lineage>
</organism>
<keyword evidence="2" id="KW-0238">DNA-binding</keyword>
<dbReference type="STRING" id="573413.Spirs_4061"/>
<dbReference type="GO" id="GO:0006355">
    <property type="term" value="P:regulation of DNA-templated transcription"/>
    <property type="evidence" value="ECO:0007669"/>
    <property type="project" value="InterPro"/>
</dbReference>
<dbReference type="GO" id="GO:0003677">
    <property type="term" value="F:DNA binding"/>
    <property type="evidence" value="ECO:0007669"/>
    <property type="project" value="UniProtKB-KW"/>
</dbReference>
<dbReference type="Pfam" id="PF13545">
    <property type="entry name" value="HTH_Crp_2"/>
    <property type="match status" value="1"/>
</dbReference>
<dbReference type="Gene3D" id="2.60.120.10">
    <property type="entry name" value="Jelly Rolls"/>
    <property type="match status" value="1"/>
</dbReference>
<keyword evidence="3" id="KW-0804">Transcription</keyword>
<name>E1R9H4_SEDSS</name>
<dbReference type="HOGENOM" id="CLU_075053_4_1_12"/>
<gene>
    <name evidence="6" type="ordered locus">Spirs_4061</name>
</gene>
<dbReference type="eggNOG" id="COG0664">
    <property type="taxonomic scope" value="Bacteria"/>
</dbReference>
<keyword evidence="1" id="KW-0805">Transcription regulation</keyword>
<dbReference type="PROSITE" id="PS50042">
    <property type="entry name" value="CNMP_BINDING_3"/>
    <property type="match status" value="1"/>
</dbReference>
<dbReference type="SUPFAM" id="SSF51206">
    <property type="entry name" value="cAMP-binding domain-like"/>
    <property type="match status" value="1"/>
</dbReference>
<dbReference type="EMBL" id="CP002116">
    <property type="protein sequence ID" value="ADK83143.1"/>
    <property type="molecule type" value="Genomic_DNA"/>
</dbReference>
<evidence type="ECO:0000313" key="6">
    <source>
        <dbReference type="EMBL" id="ADK83143.1"/>
    </source>
</evidence>
<dbReference type="InterPro" id="IPR000595">
    <property type="entry name" value="cNMP-bd_dom"/>
</dbReference>
<evidence type="ECO:0000259" key="4">
    <source>
        <dbReference type="PROSITE" id="PS50042"/>
    </source>
</evidence>
<evidence type="ECO:0000256" key="1">
    <source>
        <dbReference type="ARBA" id="ARBA00023015"/>
    </source>
</evidence>
<feature type="domain" description="HTH crp-type" evidence="5">
    <location>
        <begin position="159"/>
        <end position="227"/>
    </location>
</feature>
<dbReference type="InterPro" id="IPR018490">
    <property type="entry name" value="cNMP-bd_dom_sf"/>
</dbReference>
<proteinExistence type="predicted"/>
<dbReference type="InterPro" id="IPR036390">
    <property type="entry name" value="WH_DNA-bd_sf"/>
</dbReference>
<dbReference type="RefSeq" id="WP_013256599.1">
    <property type="nucleotide sequence ID" value="NC_014364.1"/>
</dbReference>
<keyword evidence="7" id="KW-1185">Reference proteome</keyword>